<dbReference type="Proteomes" id="UP000657918">
    <property type="component" value="Chromosome 11"/>
</dbReference>
<dbReference type="OrthoDB" id="851717at2759"/>
<dbReference type="AlphaFoldDB" id="A0A835MQV9"/>
<dbReference type="Gene3D" id="3.30.43.10">
    <property type="entry name" value="Uridine Diphospho-n-acetylenolpyruvylglucosamine Reductase, domain 2"/>
    <property type="match status" value="1"/>
</dbReference>
<name>A0A835MQV9_9ROSI</name>
<sequence length="134" mass="14656">MHRLVLIRGSAGFGKASASADRHEDFLQCLDSLNFYSISKVIYTPINSSYSSVLQFSIRNRRFNTSATPKPLVVVTALNVTHIQATIRGKDEDEGPSDLKDPHLAAKEHAMRCNLCIAGGLDGDTDDYSAIEVT</sequence>
<comment type="caution">
    <text evidence="1">The sequence shown here is derived from an EMBL/GenBank/DDBJ whole genome shotgun (WGS) entry which is preliminary data.</text>
</comment>
<organism evidence="1 2">
    <name type="scientific">Salix dunnii</name>
    <dbReference type="NCBI Taxonomy" id="1413687"/>
    <lineage>
        <taxon>Eukaryota</taxon>
        <taxon>Viridiplantae</taxon>
        <taxon>Streptophyta</taxon>
        <taxon>Embryophyta</taxon>
        <taxon>Tracheophyta</taxon>
        <taxon>Spermatophyta</taxon>
        <taxon>Magnoliopsida</taxon>
        <taxon>eudicotyledons</taxon>
        <taxon>Gunneridae</taxon>
        <taxon>Pentapetalae</taxon>
        <taxon>rosids</taxon>
        <taxon>fabids</taxon>
        <taxon>Malpighiales</taxon>
        <taxon>Salicaceae</taxon>
        <taxon>Saliceae</taxon>
        <taxon>Salix</taxon>
    </lineage>
</organism>
<gene>
    <name evidence="1" type="ORF">SADUNF_Sadunf11G0118000</name>
</gene>
<evidence type="ECO:0000313" key="2">
    <source>
        <dbReference type="Proteomes" id="UP000657918"/>
    </source>
</evidence>
<evidence type="ECO:0000313" key="1">
    <source>
        <dbReference type="EMBL" id="KAF9673144.1"/>
    </source>
</evidence>
<dbReference type="EMBL" id="JADGMS010000011">
    <property type="protein sequence ID" value="KAF9673144.1"/>
    <property type="molecule type" value="Genomic_DNA"/>
</dbReference>
<dbReference type="PANTHER" id="PTHR32448">
    <property type="entry name" value="OS08G0158400 PROTEIN"/>
    <property type="match status" value="1"/>
</dbReference>
<keyword evidence="2" id="KW-1185">Reference proteome</keyword>
<proteinExistence type="predicted"/>
<protein>
    <submittedName>
        <fullName evidence="1">Uncharacterized protein</fullName>
    </submittedName>
</protein>
<reference evidence="1 2" key="1">
    <citation type="submission" date="2020-10" db="EMBL/GenBank/DDBJ databases">
        <title>Plant Genome Project.</title>
        <authorList>
            <person name="Zhang R.-G."/>
        </authorList>
    </citation>
    <scope>NUCLEOTIDE SEQUENCE [LARGE SCALE GENOMIC DNA]</scope>
    <source>
        <strain evidence="1">FAFU-HL-1</strain>
        <tissue evidence="1">Leaf</tissue>
    </source>
</reference>
<dbReference type="InterPro" id="IPR016167">
    <property type="entry name" value="FAD-bd_PCMH_sub1"/>
</dbReference>
<accession>A0A835MQV9</accession>